<name>B6SKH2_MAIZE</name>
<dbReference type="EMBL" id="EU953237">
    <property type="protein sequence ID" value="ACG25355.1"/>
    <property type="molecule type" value="mRNA"/>
</dbReference>
<evidence type="ECO:0000313" key="1">
    <source>
        <dbReference type="EMBL" id="ACG25355.1"/>
    </source>
</evidence>
<dbReference type="AlphaFoldDB" id="B6SKH2"/>
<sequence length="62" mass="6766">MAASGLLYRAPAPPMCRRHLHYELQASNLRPQSHAPSVSPWQISALAILLHSPHQIASNSQG</sequence>
<accession>B6SKH2</accession>
<reference evidence="1" key="1">
    <citation type="journal article" date="2009" name="Plant Mol. Biol.">
        <title>Insights into corn genes derived from large-scale cDNA sequencing.</title>
        <authorList>
            <person name="Alexandrov N.N."/>
            <person name="Brover V.V."/>
            <person name="Freidin S."/>
            <person name="Troukhan M.E."/>
            <person name="Tatarinova T.V."/>
            <person name="Zhang H."/>
            <person name="Swaller T.J."/>
            <person name="Lu Y.P."/>
            <person name="Bouck J."/>
            <person name="Flavell R.B."/>
            <person name="Feldmann K.A."/>
        </authorList>
    </citation>
    <scope>NUCLEOTIDE SEQUENCE</scope>
</reference>
<organism evidence="1">
    <name type="scientific">Zea mays</name>
    <name type="common">Maize</name>
    <dbReference type="NCBI Taxonomy" id="4577"/>
    <lineage>
        <taxon>Eukaryota</taxon>
        <taxon>Viridiplantae</taxon>
        <taxon>Streptophyta</taxon>
        <taxon>Embryophyta</taxon>
        <taxon>Tracheophyta</taxon>
        <taxon>Spermatophyta</taxon>
        <taxon>Magnoliopsida</taxon>
        <taxon>Liliopsida</taxon>
        <taxon>Poales</taxon>
        <taxon>Poaceae</taxon>
        <taxon>PACMAD clade</taxon>
        <taxon>Panicoideae</taxon>
        <taxon>Andropogonodae</taxon>
        <taxon>Andropogoneae</taxon>
        <taxon>Tripsacinae</taxon>
        <taxon>Zea</taxon>
    </lineage>
</organism>
<proteinExistence type="evidence at transcript level"/>
<dbReference type="EMBL" id="EU954349">
    <property type="protein sequence ID" value="ACG26467.1"/>
    <property type="molecule type" value="mRNA"/>
</dbReference>
<protein>
    <submittedName>
        <fullName evidence="1">Uncharacterized protein</fullName>
    </submittedName>
</protein>